<protein>
    <submittedName>
        <fullName evidence="2">Uncharacterized protein</fullName>
    </submittedName>
</protein>
<keyword evidence="1" id="KW-0812">Transmembrane</keyword>
<keyword evidence="1" id="KW-0472">Membrane</keyword>
<reference evidence="2" key="2">
    <citation type="submission" date="2021-09" db="EMBL/GenBank/DDBJ databases">
        <authorList>
            <person name="Gilroy R."/>
        </authorList>
    </citation>
    <scope>NUCLEOTIDE SEQUENCE</scope>
    <source>
        <strain evidence="2">ChiHjej13B12-14962</strain>
    </source>
</reference>
<proteinExistence type="predicted"/>
<name>A0A921FNL7_9MICC</name>
<dbReference type="AlphaFoldDB" id="A0A921FNL7"/>
<feature type="non-terminal residue" evidence="2">
    <location>
        <position position="121"/>
    </location>
</feature>
<reference evidence="2" key="1">
    <citation type="journal article" date="2021" name="PeerJ">
        <title>Extensive microbial diversity within the chicken gut microbiome revealed by metagenomics and culture.</title>
        <authorList>
            <person name="Gilroy R."/>
            <person name="Ravi A."/>
            <person name="Getino M."/>
            <person name="Pursley I."/>
            <person name="Horton D.L."/>
            <person name="Alikhan N.F."/>
            <person name="Baker D."/>
            <person name="Gharbi K."/>
            <person name="Hall N."/>
            <person name="Watson M."/>
            <person name="Adriaenssens E.M."/>
            <person name="Foster-Nyarko E."/>
            <person name="Jarju S."/>
            <person name="Secka A."/>
            <person name="Antonio M."/>
            <person name="Oren A."/>
            <person name="Chaudhuri R.R."/>
            <person name="La Ragione R."/>
            <person name="Hildebrand F."/>
            <person name="Pallen M.J."/>
        </authorList>
    </citation>
    <scope>NUCLEOTIDE SEQUENCE</scope>
    <source>
        <strain evidence="2">ChiHjej13B12-14962</strain>
    </source>
</reference>
<keyword evidence="1" id="KW-1133">Transmembrane helix</keyword>
<evidence type="ECO:0000313" key="3">
    <source>
        <dbReference type="Proteomes" id="UP000703315"/>
    </source>
</evidence>
<comment type="caution">
    <text evidence="2">The sequence shown here is derived from an EMBL/GenBank/DDBJ whole genome shotgun (WGS) entry which is preliminary data.</text>
</comment>
<dbReference type="Proteomes" id="UP000703315">
    <property type="component" value="Unassembled WGS sequence"/>
</dbReference>
<sequence>MSSHPKISVPSFDSVWSEVKKSSTKITNDTSWLTTWNAKSIGLFIPVIIGLGLVVLSMLFFFIDYAVFGLLTLVVAILCIAPPVVYAINQMGKASGKYSQTVVAPMIEALIGQLSARTVTG</sequence>
<organism evidence="2 3">
    <name type="scientific">Enteractinococcus helveticum</name>
    <dbReference type="NCBI Taxonomy" id="1837282"/>
    <lineage>
        <taxon>Bacteria</taxon>
        <taxon>Bacillati</taxon>
        <taxon>Actinomycetota</taxon>
        <taxon>Actinomycetes</taxon>
        <taxon>Micrococcales</taxon>
        <taxon>Micrococcaceae</taxon>
    </lineage>
</organism>
<dbReference type="RefSeq" id="WP_303906717.1">
    <property type="nucleotide sequence ID" value="NZ_DYXC01000112.1"/>
</dbReference>
<accession>A0A921FNL7</accession>
<feature type="transmembrane region" description="Helical" evidence="1">
    <location>
        <begin position="68"/>
        <end position="88"/>
    </location>
</feature>
<evidence type="ECO:0000313" key="2">
    <source>
        <dbReference type="EMBL" id="HJF15145.1"/>
    </source>
</evidence>
<dbReference type="EMBL" id="DYXC01000112">
    <property type="protein sequence ID" value="HJF15145.1"/>
    <property type="molecule type" value="Genomic_DNA"/>
</dbReference>
<evidence type="ECO:0000256" key="1">
    <source>
        <dbReference type="SAM" id="Phobius"/>
    </source>
</evidence>
<gene>
    <name evidence="2" type="ORF">K8V32_10140</name>
</gene>
<feature type="transmembrane region" description="Helical" evidence="1">
    <location>
        <begin position="41"/>
        <end position="62"/>
    </location>
</feature>